<evidence type="ECO:0000313" key="3">
    <source>
        <dbReference type="WBParaSite" id="TMUE_2000006892.1"/>
    </source>
</evidence>
<accession>A0A5S6QJ35</accession>
<dbReference type="WBParaSite" id="TMUE_2000006892.1">
    <property type="protein sequence ID" value="TMUE_2000006892.1"/>
    <property type="gene ID" value="WBGene00287244"/>
</dbReference>
<dbReference type="Pfam" id="PF00946">
    <property type="entry name" value="Mononeg_RNA_pol"/>
    <property type="match status" value="1"/>
</dbReference>
<sequence>MPHALGGYPVLSLLDFLYPGHPDPCTAGICALKILARHVPMYNQVLHYLNSGQAFAPGQDYEALILDPVAINWNILSQVTTILRQAVESQFASLCRNKQLTLLFHSGSKTEDASLIATLVASRPFAPRVVSEIYRNPASRARVGVLATVSHVRTVRQLAQRIKQESIFAKVVDYETAWIRHLQTIWRLRSNFPQSPFGCSTRAASRWRSHSWFPLETVVLEGVTTPHPAEQFILKEVEPTWTINEPGILFVVSPATVEQQLVEKGPYRPYIGNISRAFMTTACSIKAKDLASTNIWAVISNPMQVGFNVPSRASIVAYNCLKLRLSRFAKSLVFKDALSSNFDGDCNFLLAEAMRGLRIDASVLIALSELLLPSVVHALVDRTERNELVICLLGVGGRIWLSKLVWTADRRYVQHVFTARKFVWNEIEAAHDMLMTEAHTVLAATARELQFAKVGIQVHNHTLPSMYDILTIKEDGDSAVTSVSWVEPVGPPSDEGAQDMYPNLYDSVVPCG</sequence>
<evidence type="ECO:0000313" key="2">
    <source>
        <dbReference type="Proteomes" id="UP000046395"/>
    </source>
</evidence>
<proteinExistence type="predicted"/>
<organism evidence="2 3">
    <name type="scientific">Trichuris muris</name>
    <name type="common">Mouse whipworm</name>
    <dbReference type="NCBI Taxonomy" id="70415"/>
    <lineage>
        <taxon>Eukaryota</taxon>
        <taxon>Metazoa</taxon>
        <taxon>Ecdysozoa</taxon>
        <taxon>Nematoda</taxon>
        <taxon>Enoplea</taxon>
        <taxon>Dorylaimia</taxon>
        <taxon>Trichinellida</taxon>
        <taxon>Trichuridae</taxon>
        <taxon>Trichuris</taxon>
    </lineage>
</organism>
<dbReference type="GO" id="GO:0005524">
    <property type="term" value="F:ATP binding"/>
    <property type="evidence" value="ECO:0007669"/>
    <property type="project" value="InterPro"/>
</dbReference>
<name>A0A5S6QJ35_TRIMR</name>
<dbReference type="InterPro" id="IPR014023">
    <property type="entry name" value="Mononeg_RNA_pol_cat"/>
</dbReference>
<dbReference type="GO" id="GO:0004482">
    <property type="term" value="F:mRNA 5'-cap (guanine-N7-)-methyltransferase activity"/>
    <property type="evidence" value="ECO:0007669"/>
    <property type="project" value="InterPro"/>
</dbReference>
<feature type="domain" description="RdRp catalytic" evidence="1">
    <location>
        <begin position="2"/>
        <end position="183"/>
    </location>
</feature>
<dbReference type="Proteomes" id="UP000046395">
    <property type="component" value="Unassembled WGS sequence"/>
</dbReference>
<dbReference type="GO" id="GO:0003968">
    <property type="term" value="F:RNA-directed RNA polymerase activity"/>
    <property type="evidence" value="ECO:0007669"/>
    <property type="project" value="InterPro"/>
</dbReference>
<evidence type="ECO:0000259" key="1">
    <source>
        <dbReference type="Pfam" id="PF00946"/>
    </source>
</evidence>
<protein>
    <submittedName>
        <fullName evidence="3">RdRp catalytic domain-containing protein</fullName>
    </submittedName>
</protein>
<keyword evidence="2" id="KW-1185">Reference proteome</keyword>
<dbReference type="AlphaFoldDB" id="A0A5S6QJ35"/>
<reference evidence="3" key="1">
    <citation type="submission" date="2019-12" db="UniProtKB">
        <authorList>
            <consortium name="WormBaseParasite"/>
        </authorList>
    </citation>
    <scope>IDENTIFICATION</scope>
</reference>